<gene>
    <name evidence="2" type="ordered locus">CENSYa_1628</name>
</gene>
<dbReference type="InterPro" id="IPR047721">
    <property type="entry name" value="DrmB"/>
</dbReference>
<dbReference type="EMBL" id="DP000238">
    <property type="protein sequence ID" value="ABK78246.1"/>
    <property type="molecule type" value="Genomic_DNA"/>
</dbReference>
<dbReference type="HOGENOM" id="CLU_020062_0_0_2"/>
<dbReference type="NCBIfam" id="NF038324">
    <property type="entry name" value="DrmB_fam"/>
    <property type="match status" value="1"/>
</dbReference>
<proteinExistence type="predicted"/>
<evidence type="ECO:0000313" key="2">
    <source>
        <dbReference type="EMBL" id="ABK78246.1"/>
    </source>
</evidence>
<dbReference type="KEGG" id="csy:CENSYa_1628"/>
<name>A0RY29_CENSY</name>
<dbReference type="PATRIC" id="fig|414004.10.peg.1488"/>
<dbReference type="Proteomes" id="UP000000758">
    <property type="component" value="Chromosome"/>
</dbReference>
<dbReference type="InterPro" id="IPR018973">
    <property type="entry name" value="MZB"/>
</dbReference>
<feature type="domain" description="MrfA-like Zn-binding" evidence="1">
    <location>
        <begin position="461"/>
        <end position="560"/>
    </location>
</feature>
<organism evidence="2 3">
    <name type="scientific">Cenarchaeum symbiosum (strain A)</name>
    <dbReference type="NCBI Taxonomy" id="414004"/>
    <lineage>
        <taxon>Archaea</taxon>
        <taxon>Nitrososphaerota</taxon>
        <taxon>Candidatus Cenarchaeales</taxon>
        <taxon>Candidatus Cenarchaeaceae</taxon>
        <taxon>Candidatus Cenarchaeum</taxon>
    </lineage>
</organism>
<dbReference type="Pfam" id="PF09369">
    <property type="entry name" value="MZB"/>
    <property type="match status" value="1"/>
</dbReference>
<reference evidence="2 3" key="1">
    <citation type="journal article" date="2006" name="Proc. Natl. Acad. Sci. U.S.A.">
        <title>Genomic analysis of the uncultivated marine crenarchaeote Cenarchaeum symbiosum.</title>
        <authorList>
            <person name="Hallam S.J."/>
            <person name="Konstantinidis K.T."/>
            <person name="Putnam N."/>
            <person name="Schleper C."/>
            <person name="Watanabe Y."/>
            <person name="Sugahara J."/>
            <person name="Preston C."/>
            <person name="de la Torre J."/>
            <person name="Richardson P.M."/>
            <person name="DeLong E.F."/>
        </authorList>
    </citation>
    <scope>NUCLEOTIDE SEQUENCE [LARGE SCALE GENOMIC DNA]</scope>
    <source>
        <strain evidence="3">A</strain>
    </source>
</reference>
<dbReference type="STRING" id="414004.CENSYa_1628"/>
<dbReference type="AlphaFoldDB" id="A0RY29"/>
<protein>
    <recommendedName>
        <fullName evidence="1">MrfA-like Zn-binding domain-containing protein</fullName>
    </recommendedName>
</protein>
<dbReference type="EnsemblBacteria" id="ABK78246">
    <property type="protein sequence ID" value="ABK78246"/>
    <property type="gene ID" value="CENSYa_1628"/>
</dbReference>
<evidence type="ECO:0000259" key="1">
    <source>
        <dbReference type="Pfam" id="PF09369"/>
    </source>
</evidence>
<sequence>MTYPLSNQIRPSQVTGVFGPGSIYDNQIDSMIIMGLNRWKSEEFHPITEELLLREIRKNTLKDLTQLVSISSHQDPDHPGQIPVKSFPIWGYCSSCKKLQKRNERGLKTKCISIECTSKEHIAPSKIFPVRYVAVCANGHLDEFPWYRWAHRTEEERNKCPENKAQLYLINNYKSLSLDSTILECRNHSCGASRSMGGSLSKNGLRGIKVYCSGRRPWLDDAGGDCTSDKGQVVMQGIFKGATNMYFPLIRRAVTIPRFGDELAQMIYQNREIISTRNNTKNFDVWLEVQFRLKTTDNPEGRWTSKDVKERIGLIEKLDDKMDIRRIEFGALDSGDRITEGVLQIETLENKPASLALVKRGVLAKSIRIVSAVTGFTRLEPFDPNERRVSPVGKGRIEWLPVSENIGEGIFMSFQNNAMEDWQRTEVVRDRFSDLMTIPNIDNLKLEDVQYSPKYIFLHTLSHMIIRSIARNAGYTTASLKERIYCDKDMAGILIYTASSSSDGSLGGLTGLGNRNSNRIWRILEDGLDGSATCSCDPLCSMQEAKKMPRMVGAACHACTLLPETCCESMNNLLDRELVVKTLRSDEAGFFKKWTRFT</sequence>
<evidence type="ECO:0000313" key="3">
    <source>
        <dbReference type="Proteomes" id="UP000000758"/>
    </source>
</evidence>
<accession>A0RY29</accession>
<keyword evidence="3" id="KW-1185">Reference proteome</keyword>